<dbReference type="PANTHER" id="PTHR15486:SF96">
    <property type="entry name" value="LIPID DROPLET-REGULATING VLDL ASSEMBLY FACTOR AUP1"/>
    <property type="match status" value="1"/>
</dbReference>
<dbReference type="SMART" id="SM00563">
    <property type="entry name" value="PlsC"/>
    <property type="match status" value="1"/>
</dbReference>
<dbReference type="InterPro" id="IPR023214">
    <property type="entry name" value="HAD_sf"/>
</dbReference>
<evidence type="ECO:0000313" key="9">
    <source>
        <dbReference type="EMBL" id="KAH9316983.1"/>
    </source>
</evidence>
<evidence type="ECO:0000256" key="7">
    <source>
        <dbReference type="SAM" id="Phobius"/>
    </source>
</evidence>
<dbReference type="AlphaFoldDB" id="A0AA38L9K6"/>
<feature type="transmembrane region" description="Helical" evidence="7">
    <location>
        <begin position="20"/>
        <end position="42"/>
    </location>
</feature>
<keyword evidence="6 7" id="KW-0472">Membrane</keyword>
<organism evidence="9 10">
    <name type="scientific">Taxus chinensis</name>
    <name type="common">Chinese yew</name>
    <name type="synonym">Taxus wallichiana var. chinensis</name>
    <dbReference type="NCBI Taxonomy" id="29808"/>
    <lineage>
        <taxon>Eukaryota</taxon>
        <taxon>Viridiplantae</taxon>
        <taxon>Streptophyta</taxon>
        <taxon>Embryophyta</taxon>
        <taxon>Tracheophyta</taxon>
        <taxon>Spermatophyta</taxon>
        <taxon>Pinopsida</taxon>
        <taxon>Pinidae</taxon>
        <taxon>Conifers II</taxon>
        <taxon>Cupressales</taxon>
        <taxon>Taxaceae</taxon>
        <taxon>Taxus</taxon>
    </lineage>
</organism>
<dbReference type="InterPro" id="IPR056462">
    <property type="entry name" value="HAD_RAM2/GPAT1-8"/>
</dbReference>
<feature type="non-terminal residue" evidence="9">
    <location>
        <position position="1"/>
    </location>
</feature>
<dbReference type="Pfam" id="PF23270">
    <property type="entry name" value="HAD_RAM2_N"/>
    <property type="match status" value="1"/>
</dbReference>
<keyword evidence="3" id="KW-0808">Transferase</keyword>
<dbReference type="Proteomes" id="UP000824469">
    <property type="component" value="Unassembled WGS sequence"/>
</dbReference>
<keyword evidence="10" id="KW-1185">Reference proteome</keyword>
<keyword evidence="5 7" id="KW-1133">Transmembrane helix</keyword>
<evidence type="ECO:0000259" key="8">
    <source>
        <dbReference type="SMART" id="SM00563"/>
    </source>
</evidence>
<name>A0AA38L9K6_TAXCH</name>
<dbReference type="SUPFAM" id="SSF69593">
    <property type="entry name" value="Glycerol-3-phosphate (1)-acyltransferase"/>
    <property type="match status" value="1"/>
</dbReference>
<dbReference type="EMBL" id="JAHRHJ020000004">
    <property type="protein sequence ID" value="KAH9316983.1"/>
    <property type="molecule type" value="Genomic_DNA"/>
</dbReference>
<dbReference type="GO" id="GO:0016020">
    <property type="term" value="C:membrane"/>
    <property type="evidence" value="ECO:0007669"/>
    <property type="project" value="UniProtKB-SubCell"/>
</dbReference>
<evidence type="ECO:0000256" key="1">
    <source>
        <dbReference type="ARBA" id="ARBA00004141"/>
    </source>
</evidence>
<comment type="similarity">
    <text evidence="2">Belongs to the GPAT/DAPAT family.</text>
</comment>
<keyword evidence="4 7" id="KW-0812">Transmembrane</keyword>
<evidence type="ECO:0000313" key="10">
    <source>
        <dbReference type="Proteomes" id="UP000824469"/>
    </source>
</evidence>
<protein>
    <recommendedName>
        <fullName evidence="8">Phospholipid/glycerol acyltransferase domain-containing protein</fullName>
    </recommendedName>
</protein>
<evidence type="ECO:0000256" key="3">
    <source>
        <dbReference type="ARBA" id="ARBA00022679"/>
    </source>
</evidence>
<dbReference type="Gene3D" id="3.40.50.1000">
    <property type="entry name" value="HAD superfamily/HAD-like"/>
    <property type="match status" value="1"/>
</dbReference>
<dbReference type="OMA" id="TMFVCSH"/>
<dbReference type="GO" id="GO:0016791">
    <property type="term" value="F:phosphatase activity"/>
    <property type="evidence" value="ECO:0007669"/>
    <property type="project" value="TreeGrafter"/>
</dbReference>
<evidence type="ECO:0000256" key="5">
    <source>
        <dbReference type="ARBA" id="ARBA00022989"/>
    </source>
</evidence>
<dbReference type="GO" id="GO:0090447">
    <property type="term" value="F:glycerol-3-phosphate 2-O-acyltransferase activity"/>
    <property type="evidence" value="ECO:0007669"/>
    <property type="project" value="TreeGrafter"/>
</dbReference>
<dbReference type="InterPro" id="IPR002123">
    <property type="entry name" value="Plipid/glycerol_acylTrfase"/>
</dbReference>
<proteinExistence type="inferred from homology"/>
<dbReference type="Pfam" id="PF01553">
    <property type="entry name" value="Acyltransferase"/>
    <property type="match status" value="1"/>
</dbReference>
<reference evidence="9 10" key="1">
    <citation type="journal article" date="2021" name="Nat. Plants">
        <title>The Taxus genome provides insights into paclitaxel biosynthesis.</title>
        <authorList>
            <person name="Xiong X."/>
            <person name="Gou J."/>
            <person name="Liao Q."/>
            <person name="Li Y."/>
            <person name="Zhou Q."/>
            <person name="Bi G."/>
            <person name="Li C."/>
            <person name="Du R."/>
            <person name="Wang X."/>
            <person name="Sun T."/>
            <person name="Guo L."/>
            <person name="Liang H."/>
            <person name="Lu P."/>
            <person name="Wu Y."/>
            <person name="Zhang Z."/>
            <person name="Ro D.K."/>
            <person name="Shang Y."/>
            <person name="Huang S."/>
            <person name="Yan J."/>
        </authorList>
    </citation>
    <scope>NUCLEOTIDE SEQUENCE [LARGE SCALE GENOMIC DNA]</scope>
    <source>
        <strain evidence="9">Ta-2019</strain>
    </source>
</reference>
<sequence length="373" mass="41273">HNPFCYFLLLCLEGSGVTRSLLLLFAAPLVWFLYTFVSAACAMKLMIYISMRGVTVSEIGGVARAVLPKFFAEDLNDEVWRVFSSFGRKIVVTAVPRVLVEPFAAEYIGVDAVIGTEIEVDGHGRATGFVKPPGFVVAGLRKKDAVKKAVGECMIDVGVGKYDSTAHFLSLCKESYGVFGSSKADPLSKYKLPKPIIFHDGRLVQRPDPLMALITFVWMPFGFLLSMIRIAAGALLPMRIQYYVFWLMGVRIRVGGNPPESVNRQKFNRHHGTMFVCSHRTLLDPIMLSQSLGRPVAAVTYSISRLSEFLAPIPTVRLTRNRDLDAANISKVLEKGDVALCPEGTTCREPFLLRYSAMFAELTEHIVPVAINC</sequence>
<evidence type="ECO:0000256" key="2">
    <source>
        <dbReference type="ARBA" id="ARBA00007937"/>
    </source>
</evidence>
<accession>A0AA38L9K6</accession>
<feature type="non-terminal residue" evidence="9">
    <location>
        <position position="373"/>
    </location>
</feature>
<feature type="domain" description="Phospholipid/glycerol acyltransferase" evidence="8">
    <location>
        <begin position="273"/>
        <end position="373"/>
    </location>
</feature>
<dbReference type="PANTHER" id="PTHR15486">
    <property type="entry name" value="ANCIENT UBIQUITOUS PROTEIN"/>
    <property type="match status" value="1"/>
</dbReference>
<gene>
    <name evidence="9" type="ORF">KI387_018752</name>
</gene>
<feature type="transmembrane region" description="Helical" evidence="7">
    <location>
        <begin position="210"/>
        <end position="232"/>
    </location>
</feature>
<comment type="subcellular location">
    <subcellularLocation>
        <location evidence="1">Membrane</location>
        <topology evidence="1">Multi-pass membrane protein</topology>
    </subcellularLocation>
</comment>
<comment type="caution">
    <text evidence="9">The sequence shown here is derived from an EMBL/GenBank/DDBJ whole genome shotgun (WGS) entry which is preliminary data.</text>
</comment>
<evidence type="ECO:0000256" key="6">
    <source>
        <dbReference type="ARBA" id="ARBA00023136"/>
    </source>
</evidence>
<dbReference type="GO" id="GO:0010143">
    <property type="term" value="P:cutin biosynthetic process"/>
    <property type="evidence" value="ECO:0007669"/>
    <property type="project" value="TreeGrafter"/>
</dbReference>
<evidence type="ECO:0000256" key="4">
    <source>
        <dbReference type="ARBA" id="ARBA00022692"/>
    </source>
</evidence>